<evidence type="ECO:0000313" key="9">
    <source>
        <dbReference type="EMBL" id="MFC0082664.1"/>
    </source>
</evidence>
<dbReference type="PANTHER" id="PTHR11080">
    <property type="entry name" value="PYRAZINAMIDASE/NICOTINAMIDASE"/>
    <property type="match status" value="1"/>
</dbReference>
<evidence type="ECO:0000256" key="4">
    <source>
        <dbReference type="ARBA" id="ARBA00022801"/>
    </source>
</evidence>
<evidence type="ECO:0000256" key="1">
    <source>
        <dbReference type="ARBA" id="ARBA00006336"/>
    </source>
</evidence>
<dbReference type="Gene3D" id="3.40.50.850">
    <property type="entry name" value="Isochorismatase-like"/>
    <property type="match status" value="1"/>
</dbReference>
<keyword evidence="4" id="KW-0378">Hydrolase</keyword>
<dbReference type="EMBL" id="JBHLYQ010000132">
    <property type="protein sequence ID" value="MFC0082664.1"/>
    <property type="molecule type" value="Genomic_DNA"/>
</dbReference>
<evidence type="ECO:0000256" key="5">
    <source>
        <dbReference type="ARBA" id="ARBA00037900"/>
    </source>
</evidence>
<dbReference type="Proteomes" id="UP001589788">
    <property type="component" value="Unassembled WGS sequence"/>
</dbReference>
<feature type="domain" description="Isochorismatase-like" evidence="8">
    <location>
        <begin position="1"/>
        <end position="181"/>
    </location>
</feature>
<evidence type="ECO:0000259" key="8">
    <source>
        <dbReference type="Pfam" id="PF00857"/>
    </source>
</evidence>
<dbReference type="EC" id="3.5.1.19" evidence="6"/>
<evidence type="ECO:0000256" key="2">
    <source>
        <dbReference type="ARBA" id="ARBA00022642"/>
    </source>
</evidence>
<dbReference type="SUPFAM" id="SSF52499">
    <property type="entry name" value="Isochorismatase-like hydrolases"/>
    <property type="match status" value="1"/>
</dbReference>
<name>A0ABV6C8P4_9ACTN</name>
<dbReference type="InterPro" id="IPR000868">
    <property type="entry name" value="Isochorismatase-like_dom"/>
</dbReference>
<keyword evidence="2" id="KW-0662">Pyridine nucleotide biosynthesis</keyword>
<dbReference type="InterPro" id="IPR036380">
    <property type="entry name" value="Isochorismatase-like_sf"/>
</dbReference>
<protein>
    <recommendedName>
        <fullName evidence="6">nicotinamidase</fullName>
        <ecNumber evidence="6">3.5.1.19</ecNumber>
    </recommendedName>
    <alternativeName>
        <fullName evidence="7">Nicotinamide deamidase</fullName>
    </alternativeName>
</protein>
<comment type="caution">
    <text evidence="9">The sequence shown here is derived from an EMBL/GenBank/DDBJ whole genome shotgun (WGS) entry which is preliminary data.</text>
</comment>
<evidence type="ECO:0000256" key="7">
    <source>
        <dbReference type="ARBA" id="ARBA00043224"/>
    </source>
</evidence>
<comment type="similarity">
    <text evidence="1">Belongs to the isochorismatase family.</text>
</comment>
<dbReference type="PANTHER" id="PTHR11080:SF2">
    <property type="entry name" value="LD05707P"/>
    <property type="match status" value="1"/>
</dbReference>
<evidence type="ECO:0000256" key="3">
    <source>
        <dbReference type="ARBA" id="ARBA00022723"/>
    </source>
</evidence>
<sequence length="194" mass="19944">MVDVQNDFADPRGSLFVPGGDEILPLVNSLVARAHQAGARVVYSQDWHPPVTPHFQTAGGPWPVHCVQGTWGAAFHPGLQVAGEVLQKGVSGEDGYSAFSMRDPASQRQVPTGLAERLRAAGVRHLVVCGLALDVCVRASALDALAEGFAVTVVAGACRAVGGKEATAATLAELEAAGAEVYPDPATGPALEAS</sequence>
<dbReference type="Pfam" id="PF00857">
    <property type="entry name" value="Isochorismatase"/>
    <property type="match status" value="1"/>
</dbReference>
<dbReference type="InterPro" id="IPR052347">
    <property type="entry name" value="Isochorismatase_Nicotinamidase"/>
</dbReference>
<gene>
    <name evidence="9" type="ORF">ACFFRE_11030</name>
</gene>
<evidence type="ECO:0000256" key="6">
    <source>
        <dbReference type="ARBA" id="ARBA00039017"/>
    </source>
</evidence>
<accession>A0ABV6C8P4</accession>
<evidence type="ECO:0000313" key="10">
    <source>
        <dbReference type="Proteomes" id="UP001589788"/>
    </source>
</evidence>
<keyword evidence="10" id="KW-1185">Reference proteome</keyword>
<comment type="pathway">
    <text evidence="5">Cofactor biosynthesis; nicotinate biosynthesis; nicotinate from nicotinamide: step 1/1.</text>
</comment>
<reference evidence="9 10" key="1">
    <citation type="submission" date="2024-09" db="EMBL/GenBank/DDBJ databases">
        <authorList>
            <person name="Sun Q."/>
            <person name="Mori K."/>
        </authorList>
    </citation>
    <scope>NUCLEOTIDE SEQUENCE [LARGE SCALE GENOMIC DNA]</scope>
    <source>
        <strain evidence="9 10">JCM 15389</strain>
    </source>
</reference>
<proteinExistence type="inferred from homology"/>
<dbReference type="RefSeq" id="WP_377790289.1">
    <property type="nucleotide sequence ID" value="NZ_JBHLYQ010000132.1"/>
</dbReference>
<organism evidence="9 10">
    <name type="scientific">Aciditerrimonas ferrireducens</name>
    <dbReference type="NCBI Taxonomy" id="667306"/>
    <lineage>
        <taxon>Bacteria</taxon>
        <taxon>Bacillati</taxon>
        <taxon>Actinomycetota</taxon>
        <taxon>Acidimicrobiia</taxon>
        <taxon>Acidimicrobiales</taxon>
        <taxon>Acidimicrobiaceae</taxon>
        <taxon>Aciditerrimonas</taxon>
    </lineage>
</organism>
<keyword evidence="3" id="KW-0479">Metal-binding</keyword>